<protein>
    <recommendedName>
        <fullName evidence="4">Nuclear pore-associated protein 1-like</fullName>
    </recommendedName>
</protein>
<feature type="compositionally biased region" description="Pro residues" evidence="1">
    <location>
        <begin position="267"/>
        <end position="287"/>
    </location>
</feature>
<evidence type="ECO:0008006" key="4">
    <source>
        <dbReference type="Google" id="ProtNLM"/>
    </source>
</evidence>
<feature type="compositionally biased region" description="Basic and acidic residues" evidence="1">
    <location>
        <begin position="238"/>
        <end position="248"/>
    </location>
</feature>
<dbReference type="AlphaFoldDB" id="A0A5N3UT59"/>
<feature type="compositionally biased region" description="Polar residues" evidence="1">
    <location>
        <begin position="353"/>
        <end position="366"/>
    </location>
</feature>
<evidence type="ECO:0000313" key="3">
    <source>
        <dbReference type="Proteomes" id="UP000326062"/>
    </source>
</evidence>
<feature type="non-terminal residue" evidence="2">
    <location>
        <position position="588"/>
    </location>
</feature>
<name>A0A5N3UT59_MUNRE</name>
<feature type="compositionally biased region" description="Basic and acidic residues" evidence="1">
    <location>
        <begin position="315"/>
        <end position="330"/>
    </location>
</feature>
<evidence type="ECO:0000256" key="1">
    <source>
        <dbReference type="SAM" id="MobiDB-lite"/>
    </source>
</evidence>
<accession>A0A5N3UT59</accession>
<evidence type="ECO:0000313" key="2">
    <source>
        <dbReference type="EMBL" id="KAB0339961.1"/>
    </source>
</evidence>
<organism evidence="2 3">
    <name type="scientific">Muntiacus reevesi</name>
    <name type="common">Reeves' muntjac</name>
    <name type="synonym">Cervus reevesi</name>
    <dbReference type="NCBI Taxonomy" id="9886"/>
    <lineage>
        <taxon>Eukaryota</taxon>
        <taxon>Metazoa</taxon>
        <taxon>Chordata</taxon>
        <taxon>Craniata</taxon>
        <taxon>Vertebrata</taxon>
        <taxon>Euteleostomi</taxon>
        <taxon>Mammalia</taxon>
        <taxon>Eutheria</taxon>
        <taxon>Laurasiatheria</taxon>
        <taxon>Artiodactyla</taxon>
        <taxon>Ruminantia</taxon>
        <taxon>Pecora</taxon>
        <taxon>Cervidae</taxon>
        <taxon>Muntiacinae</taxon>
        <taxon>Muntiacus</taxon>
    </lineage>
</organism>
<reference evidence="2 3" key="1">
    <citation type="submission" date="2019-06" db="EMBL/GenBank/DDBJ databases">
        <title>Discovery of a novel chromosome fission-fusion reversal in muntjac.</title>
        <authorList>
            <person name="Mudd A.B."/>
            <person name="Bredeson J.V."/>
            <person name="Baum R."/>
            <person name="Hockemeyer D."/>
            <person name="Rokhsar D.S."/>
        </authorList>
    </citation>
    <scope>NUCLEOTIDE SEQUENCE [LARGE SCALE GENOMIC DNA]</scope>
    <source>
        <strain evidence="2">UCam_UCB_Mr</strain>
        <tissue evidence="2">Fibroblast cell line</tissue>
    </source>
</reference>
<dbReference type="EMBL" id="VCEB01005156">
    <property type="protein sequence ID" value="KAB0339961.1"/>
    <property type="molecule type" value="Genomic_DNA"/>
</dbReference>
<proteinExistence type="predicted"/>
<comment type="caution">
    <text evidence="2">The sequence shown here is derived from an EMBL/GenBank/DDBJ whole genome shotgun (WGS) entry which is preliminary data.</text>
</comment>
<feature type="region of interest" description="Disordered" evidence="1">
    <location>
        <begin position="71"/>
        <end position="368"/>
    </location>
</feature>
<feature type="region of interest" description="Disordered" evidence="1">
    <location>
        <begin position="436"/>
        <end position="465"/>
    </location>
</feature>
<feature type="compositionally biased region" description="Low complexity" evidence="1">
    <location>
        <begin position="436"/>
        <end position="448"/>
    </location>
</feature>
<gene>
    <name evidence="2" type="ORF">FD755_024829</name>
</gene>
<keyword evidence="3" id="KW-1185">Reference proteome</keyword>
<feature type="compositionally biased region" description="Basic and acidic residues" evidence="1">
    <location>
        <begin position="86"/>
        <end position="117"/>
    </location>
</feature>
<feature type="compositionally biased region" description="Polar residues" evidence="1">
    <location>
        <begin position="163"/>
        <end position="178"/>
    </location>
</feature>
<sequence length="588" mass="62288">MPKRWYPIQQAGYSHVGGLPLANLRERPKQQPVLSTRNSMIFGPSRTVRIPPPGRKITLLRSLPELPVQVAKAGKPVPTSHRSLPRAKESKAMVQEDQREGVTEEEGHTEAEGEDNGKMSPDPSGAMTMTPRPQETGGLLPPLHCPPEPPNLLPGHPGGNFSEKAQVSRTKPSSQSPAICSDGTAGDGRPPSQPGPLATVLSAPSPRCSLLPERPGEVVLGEDHQPGCPESPMSGKALQREPPSDTPRRSSSPLGAAGSGRPRKRTMPPPLFLPLPPPLPPLPPPLPLLWGRSDLPPPPKLPAMTRAKTRGTLKQTRDRQRNRILKDARKAMRRRSAAPPAPGTTGSLPPVSHTLQVPPTTTNLADLSSRFPNLAGLPPCPTPYMDRVARHTAPVDSHSARPADALPPVSNPIVGTALKEDAGTACAVRATPPSISDLSTPLSTSTLPFQPPSDKNESPTPMCVDSPPPLHLLTPLPDRPIAPPATTSTGVPFTTTVTASPSVTFLSPSDQDVTDMDTTPPAHAVTFQSPPGIGVEQTRTAGRPDTTSAFVPMVSCPASIFNYAFHSQTNPQPTFAATDGQQRASVFP</sequence>
<dbReference type="Proteomes" id="UP000326062">
    <property type="component" value="Unassembled WGS sequence"/>
</dbReference>
<feature type="compositionally biased region" description="Pro residues" evidence="1">
    <location>
        <begin position="143"/>
        <end position="152"/>
    </location>
</feature>